<evidence type="ECO:0000313" key="2">
    <source>
        <dbReference type="EMBL" id="KKL08297.1"/>
    </source>
</evidence>
<name>A0A0F9B3E9_9ZZZZ</name>
<comment type="caution">
    <text evidence="2">The sequence shown here is derived from an EMBL/GenBank/DDBJ whole genome shotgun (WGS) entry which is preliminary data.</text>
</comment>
<gene>
    <name evidence="2" type="ORF">LCGC14_2577260</name>
</gene>
<feature type="non-terminal residue" evidence="2">
    <location>
        <position position="434"/>
    </location>
</feature>
<evidence type="ECO:0000259" key="1">
    <source>
        <dbReference type="Pfam" id="PF00754"/>
    </source>
</evidence>
<dbReference type="EMBL" id="LAZR01042935">
    <property type="protein sequence ID" value="KKL08297.1"/>
    <property type="molecule type" value="Genomic_DNA"/>
</dbReference>
<dbReference type="Gene3D" id="2.60.120.260">
    <property type="entry name" value="Galactose-binding domain-like"/>
    <property type="match status" value="1"/>
</dbReference>
<dbReference type="AlphaFoldDB" id="A0A0F9B3E9"/>
<dbReference type="SUPFAM" id="SSF49785">
    <property type="entry name" value="Galactose-binding domain-like"/>
    <property type="match status" value="1"/>
</dbReference>
<dbReference type="InterPro" id="IPR013783">
    <property type="entry name" value="Ig-like_fold"/>
</dbReference>
<accession>A0A0F9B3E9</accession>
<dbReference type="InterPro" id="IPR008979">
    <property type="entry name" value="Galactose-bd-like_sf"/>
</dbReference>
<feature type="domain" description="F5/8 type C" evidence="1">
    <location>
        <begin position="311"/>
        <end position="405"/>
    </location>
</feature>
<protein>
    <recommendedName>
        <fullName evidence="1">F5/8 type C domain-containing protein</fullName>
    </recommendedName>
</protein>
<organism evidence="2">
    <name type="scientific">marine sediment metagenome</name>
    <dbReference type="NCBI Taxonomy" id="412755"/>
    <lineage>
        <taxon>unclassified sequences</taxon>
        <taxon>metagenomes</taxon>
        <taxon>ecological metagenomes</taxon>
    </lineage>
</organism>
<sequence>MPPGDHLLTVDTRQPSDHPYTLGLERLDPLALPVDLEPANNQAEGGQTIPPDLVLTGENGSRADSEDWYRLPRLEQPVDTTITSQGEVRNLDFYVDGQRWTDTSFDRNTGILNAMLPDNKQLDLRVRADGVYTLEFAFEPDVDLGPVPGDLPVTLDLTVSADMIAGFWHEAQIIDLALTLTNQGDSPEELALDVASSDYVWTPSLAEESVTLDAGETKTVPLRVAVLANARTDAPVQLTVRARNQNGAQTTASVDLLALCGAEPVNPNQLWTTAGDLFGGLNVAWTALGAAPVPEDDRQLELLDHVVSPSKGWRGAPGDAVTVDLAGDEAVPVTGVLINPQGRTDLDQQVREFELLLSDDGTTFTTVMTGTLAQLPMEQSFPLAVPVQARYAQLRPLSSHEGGNVVGVGAFKVLAEPESVSIGREPSGRGFNIA</sequence>
<dbReference type="Gene3D" id="2.60.40.10">
    <property type="entry name" value="Immunoglobulins"/>
    <property type="match status" value="1"/>
</dbReference>
<proteinExistence type="predicted"/>
<dbReference type="InterPro" id="IPR000421">
    <property type="entry name" value="FA58C"/>
</dbReference>
<reference evidence="2" key="1">
    <citation type="journal article" date="2015" name="Nature">
        <title>Complex archaea that bridge the gap between prokaryotes and eukaryotes.</title>
        <authorList>
            <person name="Spang A."/>
            <person name="Saw J.H."/>
            <person name="Jorgensen S.L."/>
            <person name="Zaremba-Niedzwiedzka K."/>
            <person name="Martijn J."/>
            <person name="Lind A.E."/>
            <person name="van Eijk R."/>
            <person name="Schleper C."/>
            <person name="Guy L."/>
            <person name="Ettema T.J."/>
        </authorList>
    </citation>
    <scope>NUCLEOTIDE SEQUENCE</scope>
</reference>
<dbReference type="Pfam" id="PF00754">
    <property type="entry name" value="F5_F8_type_C"/>
    <property type="match status" value="1"/>
</dbReference>